<proteinExistence type="predicted"/>
<feature type="coiled-coil region" evidence="1">
    <location>
        <begin position="174"/>
        <end position="256"/>
    </location>
</feature>
<dbReference type="AlphaFoldDB" id="A0A7S4KQ23"/>
<organism evidence="2">
    <name type="scientific">Guillardia theta</name>
    <name type="common">Cryptophyte</name>
    <name type="synonym">Cryptomonas phi</name>
    <dbReference type="NCBI Taxonomy" id="55529"/>
    <lineage>
        <taxon>Eukaryota</taxon>
        <taxon>Cryptophyceae</taxon>
        <taxon>Pyrenomonadales</taxon>
        <taxon>Geminigeraceae</taxon>
        <taxon>Guillardia</taxon>
    </lineage>
</organism>
<keyword evidence="1" id="KW-0175">Coiled coil</keyword>
<dbReference type="PANTHER" id="PTHR28457">
    <property type="entry name" value="COILED-COIL DOMAIN-CONTAINING PROTEIN 189"/>
    <property type="match status" value="1"/>
</dbReference>
<evidence type="ECO:0000256" key="1">
    <source>
        <dbReference type="SAM" id="Coils"/>
    </source>
</evidence>
<dbReference type="Pfam" id="PF14769">
    <property type="entry name" value="CLAMP"/>
    <property type="match status" value="1"/>
</dbReference>
<sequence>MSNSLLWKDLDLASTEHYVSLKDAQSRWDWLRDRFSKELGNDEDRVKILVDLFYYTLQFGIDKSFTYDKLSALLSIIKQSHEESMNQFLPATTSFENFKDLLIRHCVNRPPYSVGLFTMQDSAMITDFVSKGYYRHYMLYKYAFTKKTELSFSTYYTYTKNPIDDLPAGFLQPLKLAQEENEKLKKSEEEALAKLEAAKSDLTPEDLEKAGVPADIREEVLKQVNEKMNDMKNKMEEKLESQTKDLQARIAELEKLRAGKN</sequence>
<evidence type="ECO:0000313" key="2">
    <source>
        <dbReference type="EMBL" id="CAE2301968.1"/>
    </source>
</evidence>
<name>A0A7S4KQ23_GUITH</name>
<dbReference type="EMBL" id="HBKN01020987">
    <property type="protein sequence ID" value="CAE2301968.1"/>
    <property type="molecule type" value="Transcribed_RNA"/>
</dbReference>
<dbReference type="PANTHER" id="PTHR28457:SF1">
    <property type="entry name" value="CILIA- AND FLAGELLA-ASSOCIATED PROTEIN 119"/>
    <property type="match status" value="1"/>
</dbReference>
<reference evidence="2" key="1">
    <citation type="submission" date="2021-01" db="EMBL/GenBank/DDBJ databases">
        <authorList>
            <person name="Corre E."/>
            <person name="Pelletier E."/>
            <person name="Niang G."/>
            <person name="Scheremetjew M."/>
            <person name="Finn R."/>
            <person name="Kale V."/>
            <person name="Holt S."/>
            <person name="Cochrane G."/>
            <person name="Meng A."/>
            <person name="Brown T."/>
            <person name="Cohen L."/>
        </authorList>
    </citation>
    <scope>NUCLEOTIDE SEQUENCE</scope>
    <source>
        <strain evidence="2">CCMP 2712</strain>
    </source>
</reference>
<gene>
    <name evidence="2" type="ORF">GTHE00462_LOCUS16488</name>
</gene>
<dbReference type="InterPro" id="IPR032727">
    <property type="entry name" value="CLAMP"/>
</dbReference>
<accession>A0A7S4KQ23</accession>
<protein>
    <submittedName>
        <fullName evidence="2">Uncharacterized protein</fullName>
    </submittedName>
</protein>